<evidence type="ECO:0000313" key="1">
    <source>
        <dbReference type="EMBL" id="KAG9991832.1"/>
    </source>
</evidence>
<keyword evidence="2" id="KW-1185">Reference proteome</keyword>
<sequence>MLIVQHLCLAVVFFITIRCTYTRKQAWSCMIVLLLDWVDARILYFHSSRPIVSFSLRGLVSYLMSQCRFRLFCAAKLVVWMLLSCRPIHVLQDMTWRHYPVQSVYPPPALTSTPVPRLTDRLLVVRQLLQAFQPLLRRYAHPWSPSQASRTLLVHGEPVWQWRLSFRWSERLDVTISKSRGDVMWNIRRGRSCAISKKGVFVNVCIDKRSWLYQGSDTIPTIRTCPCKYTQSIDPSTTSHTGH</sequence>
<dbReference type="AlphaFoldDB" id="A0A9P8G7D9"/>
<dbReference type="EMBL" id="JAHFXS010000001">
    <property type="protein sequence ID" value="KAG9991832.1"/>
    <property type="molecule type" value="Genomic_DNA"/>
</dbReference>
<accession>A0A9P8G7D9</accession>
<reference evidence="1" key="1">
    <citation type="journal article" date="2021" name="J Fungi (Basel)">
        <title>Virulence traits and population genomics of the black yeast Aureobasidium melanogenum.</title>
        <authorList>
            <person name="Cernosa A."/>
            <person name="Sun X."/>
            <person name="Gostincar C."/>
            <person name="Fang C."/>
            <person name="Gunde-Cimerman N."/>
            <person name="Song Z."/>
        </authorList>
    </citation>
    <scope>NUCLEOTIDE SEQUENCE</scope>
    <source>
        <strain evidence="1">EXF-9298</strain>
    </source>
</reference>
<protein>
    <submittedName>
        <fullName evidence="1">Uncharacterized protein</fullName>
    </submittedName>
</protein>
<proteinExistence type="predicted"/>
<comment type="caution">
    <text evidence="1">The sequence shown here is derived from an EMBL/GenBank/DDBJ whole genome shotgun (WGS) entry which is preliminary data.</text>
</comment>
<gene>
    <name evidence="1" type="ORF">KCU98_g232</name>
</gene>
<name>A0A9P8G7D9_AURME</name>
<feature type="non-terminal residue" evidence="1">
    <location>
        <position position="243"/>
    </location>
</feature>
<evidence type="ECO:0000313" key="2">
    <source>
        <dbReference type="Proteomes" id="UP000729357"/>
    </source>
</evidence>
<organism evidence="1 2">
    <name type="scientific">Aureobasidium melanogenum</name>
    <name type="common">Aureobasidium pullulans var. melanogenum</name>
    <dbReference type="NCBI Taxonomy" id="46634"/>
    <lineage>
        <taxon>Eukaryota</taxon>
        <taxon>Fungi</taxon>
        <taxon>Dikarya</taxon>
        <taxon>Ascomycota</taxon>
        <taxon>Pezizomycotina</taxon>
        <taxon>Dothideomycetes</taxon>
        <taxon>Dothideomycetidae</taxon>
        <taxon>Dothideales</taxon>
        <taxon>Saccotheciaceae</taxon>
        <taxon>Aureobasidium</taxon>
    </lineage>
</organism>
<dbReference type="Proteomes" id="UP000729357">
    <property type="component" value="Unassembled WGS sequence"/>
</dbReference>
<reference evidence="1" key="2">
    <citation type="submission" date="2021-08" db="EMBL/GenBank/DDBJ databases">
        <authorList>
            <person name="Gostincar C."/>
            <person name="Sun X."/>
            <person name="Song Z."/>
            <person name="Gunde-Cimerman N."/>
        </authorList>
    </citation>
    <scope>NUCLEOTIDE SEQUENCE</scope>
    <source>
        <strain evidence="1">EXF-9298</strain>
    </source>
</reference>